<gene>
    <name evidence="2" type="ORF">I858_016250</name>
</gene>
<comment type="similarity">
    <text evidence="1">Belongs to the peptidase S58 family.</text>
</comment>
<dbReference type="EMBL" id="CP016540">
    <property type="protein sequence ID" value="ANU28539.1"/>
    <property type="molecule type" value="Genomic_DNA"/>
</dbReference>
<protein>
    <submittedName>
        <fullName evidence="2">Aminopeptidase</fullName>
    </submittedName>
</protein>
<keyword evidence="2" id="KW-0645">Protease</keyword>
<dbReference type="PANTHER" id="PTHR36512">
    <property type="entry name" value="D-AMINOPEPTIDASE"/>
    <property type="match status" value="1"/>
</dbReference>
<organism evidence="2 3">
    <name type="scientific">Planococcus versutus</name>
    <dbReference type="NCBI Taxonomy" id="1302659"/>
    <lineage>
        <taxon>Bacteria</taxon>
        <taxon>Bacillati</taxon>
        <taxon>Bacillota</taxon>
        <taxon>Bacilli</taxon>
        <taxon>Bacillales</taxon>
        <taxon>Caryophanaceae</taxon>
        <taxon>Planococcus</taxon>
    </lineage>
</organism>
<dbReference type="Proteomes" id="UP000053354">
    <property type="component" value="Chromosome"/>
</dbReference>
<name>A0A1B1S5U6_9BACL</name>
<dbReference type="SUPFAM" id="SSF56266">
    <property type="entry name" value="DmpA/ArgJ-like"/>
    <property type="match status" value="1"/>
</dbReference>
<dbReference type="CDD" id="cd02253">
    <property type="entry name" value="DmpA"/>
    <property type="match status" value="1"/>
</dbReference>
<dbReference type="Gene3D" id="3.60.70.12">
    <property type="entry name" value="L-amino peptidase D-ALA esterase/amidase"/>
    <property type="match status" value="1"/>
</dbReference>
<evidence type="ECO:0000313" key="2">
    <source>
        <dbReference type="EMBL" id="ANU28539.1"/>
    </source>
</evidence>
<reference evidence="2" key="1">
    <citation type="submission" date="2016-10" db="EMBL/GenBank/DDBJ databases">
        <authorList>
            <person name="See-Too W.S."/>
        </authorList>
    </citation>
    <scope>NUCLEOTIDE SEQUENCE</scope>
    <source>
        <strain evidence="2">L10.15</strain>
    </source>
</reference>
<evidence type="ECO:0000313" key="3">
    <source>
        <dbReference type="Proteomes" id="UP000053354"/>
    </source>
</evidence>
<accession>A0A1B1S5U6</accession>
<dbReference type="Pfam" id="PF03576">
    <property type="entry name" value="Peptidase_S58"/>
    <property type="match status" value="1"/>
</dbReference>
<keyword evidence="3" id="KW-1185">Reference proteome</keyword>
<dbReference type="InterPro" id="IPR005321">
    <property type="entry name" value="Peptidase_S58_DmpA"/>
</dbReference>
<evidence type="ECO:0000256" key="1">
    <source>
        <dbReference type="ARBA" id="ARBA00007068"/>
    </source>
</evidence>
<dbReference type="STRING" id="1302659.I858_016250"/>
<dbReference type="InterPro" id="IPR016117">
    <property type="entry name" value="ArgJ-like_dom_sf"/>
</dbReference>
<dbReference type="PANTHER" id="PTHR36512:SF3">
    <property type="entry name" value="BLR5678 PROTEIN"/>
    <property type="match status" value="1"/>
</dbReference>
<keyword evidence="2" id="KW-0031">Aminopeptidase</keyword>
<dbReference type="KEGG" id="pll:I858_016250"/>
<sequence>MRSEDLLNQKRIRDFGIEIGNLKTGKLNAITDVAGVSVGHVTLSEGNMQTGVTAIIPHTGDLFHEKLIASSHVINGFGKTTGTIQLGELGTLETPIVLTNTLNVGTATNAVIDYMLEKNPEIGTTTGTVNAVIGECNDMFLNDVRARFVKEADVHKALNETSMEFEEGAVGAGRGMLCYSLKGGIGSASRVITATNVDYTIGVLVLSNFGMLSDLIIDGNPIGKKLKKKILQSLEEQDKGSVMIVVATDLPVSERQLNRILKRSVTGLSRTGSIITNGSGEIVLGFSTATKIPHMKPAQCLTIKTIHEEDIDQAFRAVGEATEEAVLNSMITAEVVVGRDGNSRPTLKNLLEKYDIIFSPR</sequence>
<dbReference type="AlphaFoldDB" id="A0A1B1S5U6"/>
<keyword evidence="2" id="KW-0378">Hydrolase</keyword>
<dbReference type="GO" id="GO:0004177">
    <property type="term" value="F:aminopeptidase activity"/>
    <property type="evidence" value="ECO:0007669"/>
    <property type="project" value="UniProtKB-KW"/>
</dbReference>
<proteinExistence type="inferred from homology"/>